<sequence length="324" mass="37971">MFKLKPIKKALKPKIIQLALRFKHYNMADAIIIFSEARGGSTWLMELLKHIPGVIINWEPLHVNRGVVPKAYKLGWRPCILPDSTDTKHVTLFSKIFRFSVFNTWTTRYVFWKDLKHSKHVLTKFVRANQSLPWVVATYPELKHKPVFLLRHPIATCLSRLKTFEGVDAQNITTLTPAKKFDIPDCINNMRFIEHQHYIDSLQTQLEVEIAVWCVNNVDLITHKNQDTWYTLYYEDLVMHPEDSFQALLQGINIHLPQDILSRIDYRKPSSTNFYGNLKALPKHQLESFLNKLEADQLRRIQGVFDYFDLKVYSAFSAYPIKKT</sequence>
<dbReference type="InterPro" id="IPR051135">
    <property type="entry name" value="Gal/GlcNAc/GalNAc_ST"/>
</dbReference>
<dbReference type="PANTHER" id="PTHR10704">
    <property type="entry name" value="CARBOHYDRATE SULFOTRANSFERASE"/>
    <property type="match status" value="1"/>
</dbReference>
<dbReference type="EMBL" id="JBHSLA010000003">
    <property type="protein sequence ID" value="MFC5195465.1"/>
    <property type="molecule type" value="Genomic_DNA"/>
</dbReference>
<dbReference type="Pfam" id="PF13469">
    <property type="entry name" value="Sulfotransfer_3"/>
    <property type="match status" value="1"/>
</dbReference>
<name>A0ABW0C729_9FLAO</name>
<dbReference type="SUPFAM" id="SSF52540">
    <property type="entry name" value="P-loop containing nucleoside triphosphate hydrolases"/>
    <property type="match status" value="1"/>
</dbReference>
<reference evidence="2" key="1">
    <citation type="journal article" date="2019" name="Int. J. Syst. Evol. Microbiol.">
        <title>The Global Catalogue of Microorganisms (GCM) 10K type strain sequencing project: providing services to taxonomists for standard genome sequencing and annotation.</title>
        <authorList>
            <consortium name="The Broad Institute Genomics Platform"/>
            <consortium name="The Broad Institute Genome Sequencing Center for Infectious Disease"/>
            <person name="Wu L."/>
            <person name="Ma J."/>
        </authorList>
    </citation>
    <scope>NUCLEOTIDE SEQUENCE [LARGE SCALE GENOMIC DNA]</scope>
    <source>
        <strain evidence="2">JCM 17978</strain>
    </source>
</reference>
<proteinExistence type="predicted"/>
<protein>
    <submittedName>
        <fullName evidence="1">Sulfotransferase</fullName>
    </submittedName>
</protein>
<dbReference type="PANTHER" id="PTHR10704:SF44">
    <property type="entry name" value="LD35051P-RELATED"/>
    <property type="match status" value="1"/>
</dbReference>
<accession>A0ABW0C729</accession>
<gene>
    <name evidence="1" type="ORF">ACFPH8_09015</name>
</gene>
<dbReference type="InterPro" id="IPR027417">
    <property type="entry name" value="P-loop_NTPase"/>
</dbReference>
<keyword evidence="2" id="KW-1185">Reference proteome</keyword>
<dbReference type="Gene3D" id="3.40.50.300">
    <property type="entry name" value="P-loop containing nucleotide triphosphate hydrolases"/>
    <property type="match status" value="1"/>
</dbReference>
<dbReference type="Proteomes" id="UP001596162">
    <property type="component" value="Unassembled WGS sequence"/>
</dbReference>
<organism evidence="1 2">
    <name type="scientific">Bizionia hallyeonensis</name>
    <dbReference type="NCBI Taxonomy" id="1123757"/>
    <lineage>
        <taxon>Bacteria</taxon>
        <taxon>Pseudomonadati</taxon>
        <taxon>Bacteroidota</taxon>
        <taxon>Flavobacteriia</taxon>
        <taxon>Flavobacteriales</taxon>
        <taxon>Flavobacteriaceae</taxon>
        <taxon>Bizionia</taxon>
    </lineage>
</organism>
<evidence type="ECO:0000313" key="2">
    <source>
        <dbReference type="Proteomes" id="UP001596162"/>
    </source>
</evidence>
<dbReference type="RefSeq" id="WP_376860310.1">
    <property type="nucleotide sequence ID" value="NZ_JBHSLA010000003.1"/>
</dbReference>
<evidence type="ECO:0000313" key="1">
    <source>
        <dbReference type="EMBL" id="MFC5195465.1"/>
    </source>
</evidence>
<comment type="caution">
    <text evidence="1">The sequence shown here is derived from an EMBL/GenBank/DDBJ whole genome shotgun (WGS) entry which is preliminary data.</text>
</comment>